<feature type="transmembrane region" description="Helical" evidence="12">
    <location>
        <begin position="6"/>
        <end position="24"/>
    </location>
</feature>
<feature type="transmembrane region" description="Helical" evidence="12">
    <location>
        <begin position="368"/>
        <end position="388"/>
    </location>
</feature>
<feature type="transmembrane region" description="Helical" evidence="12">
    <location>
        <begin position="31"/>
        <end position="50"/>
    </location>
</feature>
<comment type="similarity">
    <text evidence="2">Belongs to the monovalent cation:proton antiporter 1 (CPA1) transporter (TC 2.A.36) family.</text>
</comment>
<evidence type="ECO:0000256" key="2">
    <source>
        <dbReference type="ARBA" id="ARBA00007367"/>
    </source>
</evidence>
<keyword evidence="15" id="KW-1185">Reference proteome</keyword>
<keyword evidence="9" id="KW-0406">Ion transport</keyword>
<dbReference type="InterPro" id="IPR006153">
    <property type="entry name" value="Cation/H_exchanger_TM"/>
</dbReference>
<evidence type="ECO:0000256" key="6">
    <source>
        <dbReference type="ARBA" id="ARBA00022692"/>
    </source>
</evidence>
<evidence type="ECO:0000259" key="13">
    <source>
        <dbReference type="Pfam" id="PF00999"/>
    </source>
</evidence>
<keyword evidence="5" id="KW-1003">Cell membrane</keyword>
<dbReference type="RefSeq" id="WP_050725112.1">
    <property type="nucleotide sequence ID" value="NZ_CP012332.1"/>
</dbReference>
<feature type="transmembrane region" description="Helical" evidence="12">
    <location>
        <begin position="56"/>
        <end position="73"/>
    </location>
</feature>
<dbReference type="InterPro" id="IPR018422">
    <property type="entry name" value="Cation/H_exchanger_CPA1"/>
</dbReference>
<keyword evidence="7 12" id="KW-1133">Transmembrane helix</keyword>
<evidence type="ECO:0000256" key="11">
    <source>
        <dbReference type="ARBA" id="ARBA00023201"/>
    </source>
</evidence>
<dbReference type="KEGG" id="vin:AKJ08_1088"/>
<evidence type="ECO:0000256" key="12">
    <source>
        <dbReference type="SAM" id="Phobius"/>
    </source>
</evidence>
<feature type="transmembrane region" description="Helical" evidence="12">
    <location>
        <begin position="184"/>
        <end position="206"/>
    </location>
</feature>
<dbReference type="STRING" id="1391653.AKJ08_1088"/>
<feature type="transmembrane region" description="Helical" evidence="12">
    <location>
        <begin position="152"/>
        <end position="172"/>
    </location>
</feature>
<evidence type="ECO:0000256" key="3">
    <source>
        <dbReference type="ARBA" id="ARBA00022448"/>
    </source>
</evidence>
<name>A0A0K1PBA6_9BACT</name>
<keyword evidence="3" id="KW-0813">Transport</keyword>
<proteinExistence type="inferred from homology"/>
<reference evidence="14 15" key="1">
    <citation type="submission" date="2015-08" db="EMBL/GenBank/DDBJ databases">
        <authorList>
            <person name="Babu N.S."/>
            <person name="Beckwith C.J."/>
            <person name="Beseler K.G."/>
            <person name="Brison A."/>
            <person name="Carone J.V."/>
            <person name="Caskin T.P."/>
            <person name="Diamond M."/>
            <person name="Durham M.E."/>
            <person name="Foxe J.M."/>
            <person name="Go M."/>
            <person name="Henderson B.A."/>
            <person name="Jones I.B."/>
            <person name="McGettigan J.A."/>
            <person name="Micheletti S.J."/>
            <person name="Nasrallah M.E."/>
            <person name="Ortiz D."/>
            <person name="Piller C.R."/>
            <person name="Privatt S.R."/>
            <person name="Schneider S.L."/>
            <person name="Sharp S."/>
            <person name="Smith T.C."/>
            <person name="Stanton J.D."/>
            <person name="Ullery H.E."/>
            <person name="Wilson R.J."/>
            <person name="Serrano M.G."/>
            <person name="Buck G."/>
            <person name="Lee V."/>
            <person name="Wang Y."/>
            <person name="Carvalho R."/>
            <person name="Voegtly L."/>
            <person name="Shi R."/>
            <person name="Duckworth R."/>
            <person name="Johnson A."/>
            <person name="Loviza R."/>
            <person name="Walstead R."/>
            <person name="Shah Z."/>
            <person name="Kiflezghi M."/>
            <person name="Wade K."/>
            <person name="Ball S.L."/>
            <person name="Bradley K.W."/>
            <person name="Asai D.J."/>
            <person name="Bowman C.A."/>
            <person name="Russell D.A."/>
            <person name="Pope W.H."/>
            <person name="Jacobs-Sera D."/>
            <person name="Hendrix R.W."/>
            <person name="Hatfull G.F."/>
        </authorList>
    </citation>
    <scope>NUCLEOTIDE SEQUENCE [LARGE SCALE GENOMIC DNA]</scope>
    <source>
        <strain evidence="14 15">DSM 27710</strain>
    </source>
</reference>
<gene>
    <name evidence="14" type="ORF">AKJ08_1088</name>
</gene>
<sequence>MQIELNVIIGLLVAATSLAIAAKWINVPYNVALVVGGMLIAVSGILPGVPRFRPEIVFLICLPVLLFEGGITSDIRSIRLNSLQVGLLASLGMLLAVGVSAVAFHFALRLPWGPAVLLATILAGTDTVSVLYAFRRVPAPPRLSGIMEAEALFSDGVTLVFYTTFSAVVLGTEPLSIPRIGVEILFTMFGGASVGLAVGMTGSFVIRRMKDPLAEIMASTAVAYGAYTLGDALHVSGAIAAVTAGLSIGAIMREALTPRSLIGLGSFWEYASFGVNTFLFLSVGLSTSPSSLGGHVIEILIGFAGVTLGRLAAVYIPFFLLRMVRLTLTVPLRWQHVFVAGNIKGALSIALALGLSEGIPYRHVLIDVTFGVTFVSLVGQGFLLPGVVRWLGLAHRDPVAEAIDEEQGRLIAARAAQAELESLRQVGLVPRQAYDVLRSDTQVTIAGAERSLRGIYQRNLAQSATQLLANRRRLIDAERTALVGARRSGIIAEPVAERLLDEVDERLLDISRTLSGEEELEEGQRGETA</sequence>
<dbReference type="GO" id="GO:0015386">
    <property type="term" value="F:potassium:proton antiporter activity"/>
    <property type="evidence" value="ECO:0007669"/>
    <property type="project" value="TreeGrafter"/>
</dbReference>
<feature type="transmembrane region" description="Helical" evidence="12">
    <location>
        <begin position="336"/>
        <end position="356"/>
    </location>
</feature>
<evidence type="ECO:0000256" key="8">
    <source>
        <dbReference type="ARBA" id="ARBA00023053"/>
    </source>
</evidence>
<feature type="transmembrane region" description="Helical" evidence="12">
    <location>
        <begin position="112"/>
        <end position="132"/>
    </location>
</feature>
<dbReference type="GO" id="GO:0051453">
    <property type="term" value="P:regulation of intracellular pH"/>
    <property type="evidence" value="ECO:0007669"/>
    <property type="project" value="TreeGrafter"/>
</dbReference>
<dbReference type="GO" id="GO:0005886">
    <property type="term" value="C:plasma membrane"/>
    <property type="evidence" value="ECO:0007669"/>
    <property type="project" value="UniProtKB-SubCell"/>
</dbReference>
<dbReference type="OrthoDB" id="9809206at2"/>
<keyword evidence="11" id="KW-0739">Sodium transport</keyword>
<evidence type="ECO:0000256" key="7">
    <source>
        <dbReference type="ARBA" id="ARBA00022989"/>
    </source>
</evidence>
<dbReference type="GO" id="GO:0015385">
    <property type="term" value="F:sodium:proton antiporter activity"/>
    <property type="evidence" value="ECO:0007669"/>
    <property type="project" value="InterPro"/>
</dbReference>
<evidence type="ECO:0000313" key="14">
    <source>
        <dbReference type="EMBL" id="AKU90701.1"/>
    </source>
</evidence>
<dbReference type="AlphaFoldDB" id="A0A0K1PBA6"/>
<dbReference type="Gene3D" id="6.10.140.1330">
    <property type="match status" value="1"/>
</dbReference>
<keyword evidence="8" id="KW-0915">Sodium</keyword>
<keyword evidence="6 12" id="KW-0812">Transmembrane</keyword>
<organism evidence="14 15">
    <name type="scientific">Vulgatibacter incomptus</name>
    <dbReference type="NCBI Taxonomy" id="1391653"/>
    <lineage>
        <taxon>Bacteria</taxon>
        <taxon>Pseudomonadati</taxon>
        <taxon>Myxococcota</taxon>
        <taxon>Myxococcia</taxon>
        <taxon>Myxococcales</taxon>
        <taxon>Cystobacterineae</taxon>
        <taxon>Vulgatibacteraceae</taxon>
        <taxon>Vulgatibacter</taxon>
    </lineage>
</organism>
<accession>A0A0K1PBA6</accession>
<evidence type="ECO:0000256" key="9">
    <source>
        <dbReference type="ARBA" id="ARBA00023065"/>
    </source>
</evidence>
<dbReference type="PANTHER" id="PTHR10110">
    <property type="entry name" value="SODIUM/HYDROGEN EXCHANGER"/>
    <property type="match status" value="1"/>
</dbReference>
<comment type="subcellular location">
    <subcellularLocation>
        <location evidence="1">Cell membrane</location>
        <topology evidence="1">Multi-pass membrane protein</topology>
    </subcellularLocation>
</comment>
<evidence type="ECO:0000256" key="10">
    <source>
        <dbReference type="ARBA" id="ARBA00023136"/>
    </source>
</evidence>
<feature type="domain" description="Cation/H+ exchanger transmembrane" evidence="13">
    <location>
        <begin position="13"/>
        <end position="390"/>
    </location>
</feature>
<feature type="transmembrane region" description="Helical" evidence="12">
    <location>
        <begin position="235"/>
        <end position="255"/>
    </location>
</feature>
<evidence type="ECO:0000256" key="5">
    <source>
        <dbReference type="ARBA" id="ARBA00022475"/>
    </source>
</evidence>
<dbReference type="PANTHER" id="PTHR10110:SF195">
    <property type="entry name" value="NA(+)_H(+) ANTIPORTER NHAS2"/>
    <property type="match status" value="1"/>
</dbReference>
<evidence type="ECO:0000256" key="1">
    <source>
        <dbReference type="ARBA" id="ARBA00004651"/>
    </source>
</evidence>
<feature type="transmembrane region" description="Helical" evidence="12">
    <location>
        <begin position="85"/>
        <end position="106"/>
    </location>
</feature>
<dbReference type="EMBL" id="CP012332">
    <property type="protein sequence ID" value="AKU90701.1"/>
    <property type="molecule type" value="Genomic_DNA"/>
</dbReference>
<evidence type="ECO:0000256" key="4">
    <source>
        <dbReference type="ARBA" id="ARBA00022449"/>
    </source>
</evidence>
<protein>
    <submittedName>
        <fullName evidence="14">Na+/H+ antiporter</fullName>
    </submittedName>
</protein>
<keyword evidence="4" id="KW-0050">Antiport</keyword>
<feature type="transmembrane region" description="Helical" evidence="12">
    <location>
        <begin position="267"/>
        <end position="287"/>
    </location>
</feature>
<dbReference type="Pfam" id="PF00999">
    <property type="entry name" value="Na_H_Exchanger"/>
    <property type="match status" value="1"/>
</dbReference>
<feature type="transmembrane region" description="Helical" evidence="12">
    <location>
        <begin position="299"/>
        <end position="324"/>
    </location>
</feature>
<dbReference type="Proteomes" id="UP000055590">
    <property type="component" value="Chromosome"/>
</dbReference>
<evidence type="ECO:0000313" key="15">
    <source>
        <dbReference type="Proteomes" id="UP000055590"/>
    </source>
</evidence>
<dbReference type="GO" id="GO:0098719">
    <property type="term" value="P:sodium ion import across plasma membrane"/>
    <property type="evidence" value="ECO:0007669"/>
    <property type="project" value="TreeGrafter"/>
</dbReference>
<keyword evidence="10 12" id="KW-0472">Membrane</keyword>